<reference evidence="1" key="2">
    <citation type="submission" date="2014-07" db="EMBL/GenBank/DDBJ databases">
        <authorList>
            <person name="Hull J."/>
        </authorList>
    </citation>
    <scope>NUCLEOTIDE SEQUENCE</scope>
</reference>
<organism evidence="1">
    <name type="scientific">Lygus hesperus</name>
    <name type="common">Western plant bug</name>
    <dbReference type="NCBI Taxonomy" id="30085"/>
    <lineage>
        <taxon>Eukaryota</taxon>
        <taxon>Metazoa</taxon>
        <taxon>Ecdysozoa</taxon>
        <taxon>Arthropoda</taxon>
        <taxon>Hexapoda</taxon>
        <taxon>Insecta</taxon>
        <taxon>Pterygota</taxon>
        <taxon>Neoptera</taxon>
        <taxon>Paraneoptera</taxon>
        <taxon>Hemiptera</taxon>
        <taxon>Heteroptera</taxon>
        <taxon>Panheteroptera</taxon>
        <taxon>Cimicomorpha</taxon>
        <taxon>Miridae</taxon>
        <taxon>Mirini</taxon>
        <taxon>Lygus</taxon>
    </lineage>
</organism>
<gene>
    <name evidence="1" type="primary">KCND2</name>
    <name evidence="1" type="ORF">CM83_105864</name>
</gene>
<dbReference type="EMBL" id="GBHO01016648">
    <property type="protein sequence ID" value="JAG26956.1"/>
    <property type="molecule type" value="Transcribed_RNA"/>
</dbReference>
<evidence type="ECO:0000313" key="1">
    <source>
        <dbReference type="EMBL" id="JAG26956.1"/>
    </source>
</evidence>
<name>A0A0A9Y5Q1_LYGHE</name>
<dbReference type="PANTHER" id="PTHR47331">
    <property type="entry name" value="PHD-TYPE DOMAIN-CONTAINING PROTEIN"/>
    <property type="match status" value="1"/>
</dbReference>
<feature type="non-terminal residue" evidence="1">
    <location>
        <position position="1"/>
    </location>
</feature>
<accession>A0A0A9Y5Q1</accession>
<protein>
    <submittedName>
        <fullName evidence="1">Potassium voltage-gated channel subfamily D member 2</fullName>
    </submittedName>
</protein>
<feature type="non-terminal residue" evidence="1">
    <location>
        <position position="123"/>
    </location>
</feature>
<proteinExistence type="predicted"/>
<dbReference type="PANTHER" id="PTHR47331:SF5">
    <property type="entry name" value="RIBONUCLEASE H"/>
    <property type="match status" value="1"/>
</dbReference>
<reference evidence="1" key="1">
    <citation type="journal article" date="2014" name="PLoS ONE">
        <title>Transcriptome-Based Identification of ABC Transporters in the Western Tarnished Plant Bug Lygus hesperus.</title>
        <authorList>
            <person name="Hull J.J."/>
            <person name="Chaney K."/>
            <person name="Geib S.M."/>
            <person name="Fabrick J.A."/>
            <person name="Brent C.S."/>
            <person name="Walsh D."/>
            <person name="Lavine L.C."/>
        </authorList>
    </citation>
    <scope>NUCLEOTIDE SEQUENCE</scope>
</reference>
<sequence>RFWEVEEPDLSIVTSPEDEECERHFLKTHRRMEDGRYMVSLPFKSNNPNITPNTKQVMQRLYSLESKLAKSEPLKHDYSSFMEEYEKLGHMSLASGPASYIIPHHPVYKVNGDDRKLRVVFDA</sequence>
<dbReference type="AlphaFoldDB" id="A0A0A9Y5Q1"/>